<protein>
    <submittedName>
        <fullName evidence="1">Uncharacterized protein</fullName>
    </submittedName>
</protein>
<evidence type="ECO:0000313" key="2">
    <source>
        <dbReference type="Proteomes" id="UP000800036"/>
    </source>
</evidence>
<name>A0A6A5UIZ2_9PLEO</name>
<gene>
    <name evidence="1" type="ORF">BU23DRAFT_561689</name>
</gene>
<organism evidence="1 2">
    <name type="scientific">Bimuria novae-zelandiae CBS 107.79</name>
    <dbReference type="NCBI Taxonomy" id="1447943"/>
    <lineage>
        <taxon>Eukaryota</taxon>
        <taxon>Fungi</taxon>
        <taxon>Dikarya</taxon>
        <taxon>Ascomycota</taxon>
        <taxon>Pezizomycotina</taxon>
        <taxon>Dothideomycetes</taxon>
        <taxon>Pleosporomycetidae</taxon>
        <taxon>Pleosporales</taxon>
        <taxon>Massarineae</taxon>
        <taxon>Didymosphaeriaceae</taxon>
        <taxon>Bimuria</taxon>
    </lineage>
</organism>
<dbReference type="EMBL" id="ML976778">
    <property type="protein sequence ID" value="KAF1964718.1"/>
    <property type="molecule type" value="Genomic_DNA"/>
</dbReference>
<proteinExistence type="predicted"/>
<accession>A0A6A5UIZ2</accession>
<reference evidence="1" key="1">
    <citation type="journal article" date="2020" name="Stud. Mycol.">
        <title>101 Dothideomycetes genomes: a test case for predicting lifestyles and emergence of pathogens.</title>
        <authorList>
            <person name="Haridas S."/>
            <person name="Albert R."/>
            <person name="Binder M."/>
            <person name="Bloem J."/>
            <person name="Labutti K."/>
            <person name="Salamov A."/>
            <person name="Andreopoulos B."/>
            <person name="Baker S."/>
            <person name="Barry K."/>
            <person name="Bills G."/>
            <person name="Bluhm B."/>
            <person name="Cannon C."/>
            <person name="Castanera R."/>
            <person name="Culley D."/>
            <person name="Daum C."/>
            <person name="Ezra D."/>
            <person name="Gonzalez J."/>
            <person name="Henrissat B."/>
            <person name="Kuo A."/>
            <person name="Liang C."/>
            <person name="Lipzen A."/>
            <person name="Lutzoni F."/>
            <person name="Magnuson J."/>
            <person name="Mondo S."/>
            <person name="Nolan M."/>
            <person name="Ohm R."/>
            <person name="Pangilinan J."/>
            <person name="Park H.-J."/>
            <person name="Ramirez L."/>
            <person name="Alfaro M."/>
            <person name="Sun H."/>
            <person name="Tritt A."/>
            <person name="Yoshinaga Y."/>
            <person name="Zwiers L.-H."/>
            <person name="Turgeon B."/>
            <person name="Goodwin S."/>
            <person name="Spatafora J."/>
            <person name="Crous P."/>
            <person name="Grigoriev I."/>
        </authorList>
    </citation>
    <scope>NUCLEOTIDE SEQUENCE</scope>
    <source>
        <strain evidence="1">CBS 107.79</strain>
    </source>
</reference>
<dbReference type="Proteomes" id="UP000800036">
    <property type="component" value="Unassembled WGS sequence"/>
</dbReference>
<dbReference type="OrthoDB" id="3935714at2759"/>
<keyword evidence="2" id="KW-1185">Reference proteome</keyword>
<evidence type="ECO:0000313" key="1">
    <source>
        <dbReference type="EMBL" id="KAF1964718.1"/>
    </source>
</evidence>
<dbReference type="AlphaFoldDB" id="A0A6A5UIZ2"/>
<sequence length="639" mass="72139">MFSGHDLVEIHEFLPPTTHDGFPLLIRTASGQSFVTERSLRRSFEHLVTTEPARISILIASNRLGVDTDVVLQLVQANATLALLSQDRSSIIPKQERDALVKDLEESLAKGFVAKYEVARSHDLHKDSLDDLLQVANIREGLAENTVDYVLGEAYEKELFKAIRQKLVDGMNDIETIKLKPHSLPGAPPLWLIQKCLDKIDHIATNKTDIASQYHIEQKDDVIYCTPKKLILNQRDKLLADLQAGNTFSLRLEDFLQTFSDLYQSSEALQTHLSGFPSITSIKCFAVSNVKLSGCVGEVRRILDDQGHVDLKAVLPSDAPREIAGDVLDHISREILSSTSADGKSLRRMGDYILTDRIYDSQRQALMDLTKTQAMCQWELLKEAADKEPKFQLAEILASFPDDAHLLRFLVRQKEFETASAEQFSTTVSDLESQNEQEFSAFWTERVPSRIQNYNEGLKAVIDAKLSDQLSDLLSDYLQKDFIPDMLSKARTQGLVCSRRTRKNVNRFEAALKASKTDPNSILLTVDKFSRKQGLPDPDLSAAEETKKMLIQDMVRRMQKPKTDAPLMFLSLVIVLFAKRNPGVVYATGRFAPKLLKQLKTQLSGEEHEQAEKWKELAKARKLEKEDREAMVRMAEQAS</sequence>